<evidence type="ECO:0000313" key="2">
    <source>
        <dbReference type="EMBL" id="EKM51246.1"/>
    </source>
</evidence>
<dbReference type="AlphaFoldDB" id="K5UNC7"/>
<dbReference type="OrthoDB" id="1716625at2759"/>
<accession>K5UNC7</accession>
<reference evidence="2 3" key="1">
    <citation type="journal article" date="2012" name="BMC Genomics">
        <title>Comparative genomics of the white-rot fungi, Phanerochaete carnosa and P. chrysosporium, to elucidate the genetic basis of the distinct wood types they colonize.</title>
        <authorList>
            <person name="Suzuki H."/>
            <person name="MacDonald J."/>
            <person name="Syed K."/>
            <person name="Salamov A."/>
            <person name="Hori C."/>
            <person name="Aerts A."/>
            <person name="Henrissat B."/>
            <person name="Wiebenga A."/>
            <person name="vanKuyk P.A."/>
            <person name="Barry K."/>
            <person name="Lindquist E."/>
            <person name="LaButti K."/>
            <person name="Lapidus A."/>
            <person name="Lucas S."/>
            <person name="Coutinho P."/>
            <person name="Gong Y."/>
            <person name="Samejima M."/>
            <person name="Mahadevan R."/>
            <person name="Abou-Zaid M."/>
            <person name="de Vries R.P."/>
            <person name="Igarashi K."/>
            <person name="Yadav J.S."/>
            <person name="Grigoriev I.V."/>
            <person name="Master E.R."/>
        </authorList>
    </citation>
    <scope>NUCLEOTIDE SEQUENCE [LARGE SCALE GENOMIC DNA]</scope>
    <source>
        <strain evidence="2 3">HHB-10118-sp</strain>
    </source>
</reference>
<proteinExistence type="predicted"/>
<evidence type="ECO:0000259" key="1">
    <source>
        <dbReference type="PROSITE" id="PS50010"/>
    </source>
</evidence>
<dbReference type="Proteomes" id="UP000008370">
    <property type="component" value="Unassembled WGS sequence"/>
</dbReference>
<organism evidence="2 3">
    <name type="scientific">Phanerochaete carnosa (strain HHB-10118-sp)</name>
    <name type="common">White-rot fungus</name>
    <name type="synonym">Peniophora carnosa</name>
    <dbReference type="NCBI Taxonomy" id="650164"/>
    <lineage>
        <taxon>Eukaryota</taxon>
        <taxon>Fungi</taxon>
        <taxon>Dikarya</taxon>
        <taxon>Basidiomycota</taxon>
        <taxon>Agaricomycotina</taxon>
        <taxon>Agaricomycetes</taxon>
        <taxon>Polyporales</taxon>
        <taxon>Phanerochaetaceae</taxon>
        <taxon>Phanerochaete</taxon>
    </lineage>
</organism>
<dbReference type="EMBL" id="JH930477">
    <property type="protein sequence ID" value="EKM51246.1"/>
    <property type="molecule type" value="Genomic_DNA"/>
</dbReference>
<dbReference type="GeneID" id="18907278"/>
<name>K5UNC7_PHACS</name>
<protein>
    <recommendedName>
        <fullName evidence="1">DH domain-containing protein</fullName>
    </recommendedName>
</protein>
<keyword evidence="3" id="KW-1185">Reference proteome</keyword>
<dbReference type="SUPFAM" id="SSF48065">
    <property type="entry name" value="DBL homology domain (DH-domain)"/>
    <property type="match status" value="1"/>
</dbReference>
<feature type="domain" description="DH" evidence="1">
    <location>
        <begin position="2"/>
        <end position="152"/>
    </location>
</feature>
<dbReference type="Pfam" id="PF00621">
    <property type="entry name" value="RhoGEF"/>
    <property type="match status" value="1"/>
</dbReference>
<dbReference type="STRING" id="650164.K5UNC7"/>
<gene>
    <name evidence="2" type="ORF">PHACADRAFT_103780</name>
</gene>
<dbReference type="HOGENOM" id="CLU_096161_0_0_1"/>
<dbReference type="RefSeq" id="XP_007400397.1">
    <property type="nucleotide sequence ID" value="XM_007400335.1"/>
</dbReference>
<dbReference type="Gene3D" id="1.20.900.10">
    <property type="entry name" value="Dbl homology (DH) domain"/>
    <property type="match status" value="1"/>
</dbReference>
<evidence type="ECO:0000313" key="3">
    <source>
        <dbReference type="Proteomes" id="UP000008370"/>
    </source>
</evidence>
<dbReference type="KEGG" id="pco:PHACADRAFT_103780"/>
<dbReference type="InParanoid" id="K5UNC7"/>
<dbReference type="InterPro" id="IPR035899">
    <property type="entry name" value="DBL_dom_sf"/>
</dbReference>
<dbReference type="GO" id="GO:0005085">
    <property type="term" value="F:guanyl-nucleotide exchange factor activity"/>
    <property type="evidence" value="ECO:0007669"/>
    <property type="project" value="InterPro"/>
</dbReference>
<dbReference type="PROSITE" id="PS50010">
    <property type="entry name" value="DH_2"/>
    <property type="match status" value="1"/>
</dbReference>
<dbReference type="InterPro" id="IPR000219">
    <property type="entry name" value="DH_dom"/>
</dbReference>
<sequence length="172" mass="19865">MERQELIYHYSCAHSDLVRWLRSIVRVFIVPLRRKNSKVWLPGVPKEVTRLFDWLEDILNLHSNIADVHVAATGPWHSGDIVKDFSRAIRCFVPRFEVYQPYLVRVDSTRRVLADCVSTQDEFGEFLRLREAHPDCGGHSLGNLLLEPVEHLYGCVDTFKVSSRISRGCGRC</sequence>